<feature type="domain" description="Nucleoside transporter/FeoB GTPase Gate" evidence="2">
    <location>
        <begin position="47"/>
        <end position="147"/>
    </location>
</feature>
<sequence length="178" mass="19264">MLNHIIDTISVWAIPFLLAAIPLYGWLRGIKIYDVFVEGAQEGFQMAIKMIPFLVGILVALNIFQASGALDFVIRMLSKPLAYVGVPAEVVPLMLVRPLSGGAALGITTGILHHFGPDSFVGRLASTLQGSTDTTFYVITLYFGSIAVRRTRYALPVALIGDLAGFVAAVAVSHWMYH</sequence>
<evidence type="ECO:0000259" key="2">
    <source>
        <dbReference type="Pfam" id="PF07670"/>
    </source>
</evidence>
<name>A0A7Y0Q2L0_9FIRM</name>
<protein>
    <submittedName>
        <fullName evidence="3">Spore maturation protein</fullName>
    </submittedName>
</protein>
<gene>
    <name evidence="3" type="ORF">HIJ39_08780</name>
</gene>
<dbReference type="EMBL" id="JABBVZ010000023">
    <property type="protein sequence ID" value="NMP22445.1"/>
    <property type="molecule type" value="Genomic_DNA"/>
</dbReference>
<dbReference type="AlphaFoldDB" id="A0A7Y0Q2L0"/>
<comment type="caution">
    <text evidence="3">The sequence shown here is derived from an EMBL/GenBank/DDBJ whole genome shotgun (WGS) entry which is preliminary data.</text>
</comment>
<dbReference type="PANTHER" id="PTHR35793:SF2">
    <property type="entry name" value="INNER MEMBRANE PROTEIN YJIG"/>
    <property type="match status" value="1"/>
</dbReference>
<keyword evidence="1" id="KW-0812">Transmembrane</keyword>
<dbReference type="GO" id="GO:0005886">
    <property type="term" value="C:plasma membrane"/>
    <property type="evidence" value="ECO:0007669"/>
    <property type="project" value="TreeGrafter"/>
</dbReference>
<organism evidence="3 4">
    <name type="scientific">Sulfobacillus harzensis</name>
    <dbReference type="NCBI Taxonomy" id="2729629"/>
    <lineage>
        <taxon>Bacteria</taxon>
        <taxon>Bacillati</taxon>
        <taxon>Bacillota</taxon>
        <taxon>Clostridia</taxon>
        <taxon>Eubacteriales</taxon>
        <taxon>Clostridiales Family XVII. Incertae Sedis</taxon>
        <taxon>Sulfobacillus</taxon>
    </lineage>
</organism>
<evidence type="ECO:0000313" key="3">
    <source>
        <dbReference type="EMBL" id="NMP22445.1"/>
    </source>
</evidence>
<dbReference type="InterPro" id="IPR052549">
    <property type="entry name" value="SpmB"/>
</dbReference>
<feature type="transmembrane region" description="Helical" evidence="1">
    <location>
        <begin position="153"/>
        <end position="177"/>
    </location>
</feature>
<keyword evidence="1" id="KW-1133">Transmembrane helix</keyword>
<accession>A0A7Y0Q2L0</accession>
<dbReference type="Proteomes" id="UP000533476">
    <property type="component" value="Unassembled WGS sequence"/>
</dbReference>
<dbReference type="PANTHER" id="PTHR35793">
    <property type="entry name" value="INNER MEMBRANE PROTEIN YJIG"/>
    <property type="match status" value="1"/>
</dbReference>
<proteinExistence type="predicted"/>
<feature type="transmembrane region" description="Helical" evidence="1">
    <location>
        <begin position="9"/>
        <end position="27"/>
    </location>
</feature>
<feature type="transmembrane region" description="Helical" evidence="1">
    <location>
        <begin position="47"/>
        <end position="70"/>
    </location>
</feature>
<keyword evidence="1" id="KW-0472">Membrane</keyword>
<dbReference type="Pfam" id="PF07670">
    <property type="entry name" value="Gate"/>
    <property type="match status" value="1"/>
</dbReference>
<keyword evidence="4" id="KW-1185">Reference proteome</keyword>
<evidence type="ECO:0000256" key="1">
    <source>
        <dbReference type="SAM" id="Phobius"/>
    </source>
</evidence>
<evidence type="ECO:0000313" key="4">
    <source>
        <dbReference type="Proteomes" id="UP000533476"/>
    </source>
</evidence>
<reference evidence="3 4" key="1">
    <citation type="submission" date="2020-04" db="EMBL/GenBank/DDBJ databases">
        <authorList>
            <person name="Zhang R."/>
            <person name="Schippers A."/>
        </authorList>
    </citation>
    <scope>NUCLEOTIDE SEQUENCE [LARGE SCALE GENOMIC DNA]</scope>
    <source>
        <strain evidence="3 4">DSM 109850</strain>
    </source>
</reference>
<dbReference type="RefSeq" id="WP_169098762.1">
    <property type="nucleotide sequence ID" value="NZ_JABBVZ010000023.1"/>
</dbReference>
<dbReference type="InterPro" id="IPR011642">
    <property type="entry name" value="Gate_dom"/>
</dbReference>